<gene>
    <name evidence="3" type="ORF">OLC1_LOCUS18173</name>
</gene>
<dbReference type="SUPFAM" id="SSF54277">
    <property type="entry name" value="CAD &amp; PB1 domains"/>
    <property type="match status" value="1"/>
</dbReference>
<feature type="region of interest" description="Disordered" evidence="1">
    <location>
        <begin position="176"/>
        <end position="223"/>
    </location>
</feature>
<dbReference type="InterPro" id="IPR000270">
    <property type="entry name" value="PB1_dom"/>
</dbReference>
<dbReference type="PANTHER" id="PTHR31066:SF85">
    <property type="entry name" value="OS02G0809100 PROTEIN"/>
    <property type="match status" value="1"/>
</dbReference>
<evidence type="ECO:0000256" key="1">
    <source>
        <dbReference type="SAM" id="MobiDB-lite"/>
    </source>
</evidence>
<proteinExistence type="predicted"/>
<evidence type="ECO:0000313" key="3">
    <source>
        <dbReference type="EMBL" id="CAI9110552.1"/>
    </source>
</evidence>
<dbReference type="EMBL" id="OX459123">
    <property type="protein sequence ID" value="CAI9110552.1"/>
    <property type="molecule type" value="Genomic_DNA"/>
</dbReference>
<feature type="domain" description="PB1" evidence="2">
    <location>
        <begin position="37"/>
        <end position="130"/>
    </location>
</feature>
<name>A0AAV1DTD6_OLDCO</name>
<feature type="compositionally biased region" description="Polar residues" evidence="1">
    <location>
        <begin position="180"/>
        <end position="190"/>
    </location>
</feature>
<evidence type="ECO:0000313" key="4">
    <source>
        <dbReference type="Proteomes" id="UP001161247"/>
    </source>
</evidence>
<keyword evidence="4" id="KW-1185">Reference proteome</keyword>
<dbReference type="SMART" id="SM00666">
    <property type="entry name" value="PB1"/>
    <property type="match status" value="1"/>
</dbReference>
<dbReference type="PANTHER" id="PTHR31066">
    <property type="entry name" value="OS05G0427100 PROTEIN-RELATED"/>
    <property type="match status" value="1"/>
</dbReference>
<dbReference type="InterPro" id="IPR053198">
    <property type="entry name" value="Gynoecium_Dev_Regulator"/>
</dbReference>
<dbReference type="Proteomes" id="UP001161247">
    <property type="component" value="Chromosome 6"/>
</dbReference>
<protein>
    <submittedName>
        <fullName evidence="3">OLC1v1010601C1</fullName>
    </submittedName>
</protein>
<dbReference type="AlphaFoldDB" id="A0AAV1DTD6"/>
<dbReference type="Pfam" id="PF00564">
    <property type="entry name" value="PB1"/>
    <property type="match status" value="1"/>
</dbReference>
<sequence>MMTEQKEEMMQKSSSNLAPIQKVKFLCSFGGKIQPLPNWNRLVYSGGDSKILIADRNIKLGELIGRIVSVCRITWGSVTVKYKLPGKDLSVLVPLTDDHDLENLMQEYERLHRDRSPAAPASIRLIIEVSAPIWLNSGPGSGLNPDYLFGFDKESDYSKLVHDDLELEHWKIPRAGDCQPISTPPESDQQIGGYKCTAGDGDVAQSQKRDGPDDDNGGVSAAMPPQQQVIYWIPGTLALPTTPRMGFGRPANSCSYCWSEAAPVYVLVPSTTTVSRLRLA</sequence>
<organism evidence="3 4">
    <name type="scientific">Oldenlandia corymbosa var. corymbosa</name>
    <dbReference type="NCBI Taxonomy" id="529605"/>
    <lineage>
        <taxon>Eukaryota</taxon>
        <taxon>Viridiplantae</taxon>
        <taxon>Streptophyta</taxon>
        <taxon>Embryophyta</taxon>
        <taxon>Tracheophyta</taxon>
        <taxon>Spermatophyta</taxon>
        <taxon>Magnoliopsida</taxon>
        <taxon>eudicotyledons</taxon>
        <taxon>Gunneridae</taxon>
        <taxon>Pentapetalae</taxon>
        <taxon>asterids</taxon>
        <taxon>lamiids</taxon>
        <taxon>Gentianales</taxon>
        <taxon>Rubiaceae</taxon>
        <taxon>Rubioideae</taxon>
        <taxon>Spermacoceae</taxon>
        <taxon>Hedyotis-Oldenlandia complex</taxon>
        <taxon>Oldenlandia</taxon>
    </lineage>
</organism>
<accession>A0AAV1DTD6</accession>
<reference evidence="3" key="1">
    <citation type="submission" date="2023-03" db="EMBL/GenBank/DDBJ databases">
        <authorList>
            <person name="Julca I."/>
        </authorList>
    </citation>
    <scope>NUCLEOTIDE SEQUENCE</scope>
</reference>
<evidence type="ECO:0000259" key="2">
    <source>
        <dbReference type="SMART" id="SM00666"/>
    </source>
</evidence>